<proteinExistence type="predicted"/>
<accession>A0A1Q2LHH3</accession>
<name>A0A1Q2LHH3_9HELI</name>
<dbReference type="KEGG" id="hbl:XJ32_06525"/>
<dbReference type="AlphaFoldDB" id="A0A1Q2LHH3"/>
<evidence type="ECO:0000313" key="2">
    <source>
        <dbReference type="Proteomes" id="UP000188298"/>
    </source>
</evidence>
<evidence type="ECO:0000313" key="1">
    <source>
        <dbReference type="EMBL" id="AQQ59795.1"/>
    </source>
</evidence>
<dbReference type="EMBL" id="CP019645">
    <property type="protein sequence ID" value="AQQ59795.1"/>
    <property type="molecule type" value="Genomic_DNA"/>
</dbReference>
<gene>
    <name evidence="1" type="ORF">XJ32_06525</name>
</gene>
<protein>
    <submittedName>
        <fullName evidence="1">Uncharacterized protein</fullName>
    </submittedName>
</protein>
<reference evidence="1 2" key="1">
    <citation type="submission" date="2017-02" db="EMBL/GenBank/DDBJ databases">
        <title>Whole genome sequencing of Helicobacter bilis strain AAQJH.</title>
        <authorList>
            <person name="Conlan S."/>
            <person name="Thomas P.J."/>
            <person name="Mullikin J."/>
            <person name="Palmore T.N."/>
            <person name="Frank K.M."/>
            <person name="Segre J.A."/>
        </authorList>
    </citation>
    <scope>NUCLEOTIDE SEQUENCE [LARGE SCALE GENOMIC DNA]</scope>
    <source>
        <strain evidence="1 2">AAQJH</strain>
    </source>
</reference>
<organism evidence="1 2">
    <name type="scientific">Helicobacter bilis</name>
    <dbReference type="NCBI Taxonomy" id="37372"/>
    <lineage>
        <taxon>Bacteria</taxon>
        <taxon>Pseudomonadati</taxon>
        <taxon>Campylobacterota</taxon>
        <taxon>Epsilonproteobacteria</taxon>
        <taxon>Campylobacterales</taxon>
        <taxon>Helicobacteraceae</taxon>
        <taxon>Helicobacter</taxon>
    </lineage>
</organism>
<dbReference type="Proteomes" id="UP000188298">
    <property type="component" value="Chromosome"/>
</dbReference>
<sequence length="130" mass="15178">MPLLVKYCIIKDGFYLKSNNYRNFNDFADPKLDIKYDFARVTTFSKKMLLALKRIIVILSELSFSIAILLEINTLESYLFLTQRLIIGVETCHLDKCRTLIPLKIREHDGFKSCDLHISLIVSSMHYKLD</sequence>